<feature type="signal peptide" evidence="1">
    <location>
        <begin position="1"/>
        <end position="19"/>
    </location>
</feature>
<dbReference type="InParanoid" id="A0A151GIT6"/>
<dbReference type="GeneID" id="63716648"/>
<evidence type="ECO:0000313" key="2">
    <source>
        <dbReference type="EMBL" id="KYK56998.1"/>
    </source>
</evidence>
<evidence type="ECO:0000256" key="1">
    <source>
        <dbReference type="SAM" id="SignalP"/>
    </source>
</evidence>
<dbReference type="RefSeq" id="XP_040656350.1">
    <property type="nucleotide sequence ID" value="XM_040801317.1"/>
</dbReference>
<reference evidence="2 3" key="1">
    <citation type="journal article" date="2016" name="Sci. Rep.">
        <title>Insights into Adaptations to a Near-Obligate Nematode Endoparasitic Lifestyle from the Finished Genome of Drechmeria coniospora.</title>
        <authorList>
            <person name="Zhang L."/>
            <person name="Zhou Z."/>
            <person name="Guo Q."/>
            <person name="Fokkens L."/>
            <person name="Miskei M."/>
            <person name="Pocsi I."/>
            <person name="Zhang W."/>
            <person name="Chen M."/>
            <person name="Wang L."/>
            <person name="Sun Y."/>
            <person name="Donzelli B.G."/>
            <person name="Gibson D.M."/>
            <person name="Nelson D.R."/>
            <person name="Luo J.G."/>
            <person name="Rep M."/>
            <person name="Liu H."/>
            <person name="Yang S."/>
            <person name="Wang J."/>
            <person name="Krasnoff S.B."/>
            <person name="Xu Y."/>
            <person name="Molnar I."/>
            <person name="Lin M."/>
        </authorList>
    </citation>
    <scope>NUCLEOTIDE SEQUENCE [LARGE SCALE GENOMIC DNA]</scope>
    <source>
        <strain evidence="2 3">ARSEF 6962</strain>
    </source>
</reference>
<dbReference type="EMBL" id="LAYC01000002">
    <property type="protein sequence ID" value="KYK56998.1"/>
    <property type="molecule type" value="Genomic_DNA"/>
</dbReference>
<keyword evidence="3" id="KW-1185">Reference proteome</keyword>
<sequence length="143" mass="15425">MRFDLALLALAAQSVQVFSNPAEAQEESQVETMAESHTLGENHPPCRVVAFAQLVAHDFSFPQSSSRSPRTSLLLPPGGMIVEAAEAVAEAEEVAAEEVVAVEVATTRTRDLIPGGYSCYGSYPVCRWYTYPGYATQCYCSAT</sequence>
<proteinExistence type="predicted"/>
<evidence type="ECO:0000313" key="3">
    <source>
        <dbReference type="Proteomes" id="UP000076580"/>
    </source>
</evidence>
<dbReference type="Proteomes" id="UP000076580">
    <property type="component" value="Chromosome 02"/>
</dbReference>
<keyword evidence="1" id="KW-0732">Signal</keyword>
<gene>
    <name evidence="2" type="ORF">DCS_04005</name>
</gene>
<protein>
    <submittedName>
        <fullName evidence="2">Uncharacterized protein</fullName>
    </submittedName>
</protein>
<name>A0A151GIT6_DRECN</name>
<comment type="caution">
    <text evidence="2">The sequence shown here is derived from an EMBL/GenBank/DDBJ whole genome shotgun (WGS) entry which is preliminary data.</text>
</comment>
<organism evidence="2 3">
    <name type="scientific">Drechmeria coniospora</name>
    <name type="common">Nematophagous fungus</name>
    <name type="synonym">Meria coniospora</name>
    <dbReference type="NCBI Taxonomy" id="98403"/>
    <lineage>
        <taxon>Eukaryota</taxon>
        <taxon>Fungi</taxon>
        <taxon>Dikarya</taxon>
        <taxon>Ascomycota</taxon>
        <taxon>Pezizomycotina</taxon>
        <taxon>Sordariomycetes</taxon>
        <taxon>Hypocreomycetidae</taxon>
        <taxon>Hypocreales</taxon>
        <taxon>Ophiocordycipitaceae</taxon>
        <taxon>Drechmeria</taxon>
    </lineage>
</organism>
<accession>A0A151GIT6</accession>
<dbReference type="AlphaFoldDB" id="A0A151GIT6"/>
<feature type="chain" id="PRO_5007580583" evidence="1">
    <location>
        <begin position="20"/>
        <end position="143"/>
    </location>
</feature>